<dbReference type="InterPro" id="IPR001670">
    <property type="entry name" value="ADH_Fe/GldA"/>
</dbReference>
<feature type="compositionally biased region" description="Basic and acidic residues" evidence="3">
    <location>
        <begin position="351"/>
        <end position="363"/>
    </location>
</feature>
<feature type="domain" description="Fe-containing alcohol dehydrogenase-like C-terminal" evidence="5">
    <location>
        <begin position="205"/>
        <end position="429"/>
    </location>
</feature>
<feature type="compositionally biased region" description="Basic and acidic residues" evidence="3">
    <location>
        <begin position="441"/>
        <end position="451"/>
    </location>
</feature>
<dbReference type="InterPro" id="IPR039697">
    <property type="entry name" value="Alcohol_dehydrogenase_Fe"/>
</dbReference>
<evidence type="ECO:0000259" key="5">
    <source>
        <dbReference type="Pfam" id="PF25137"/>
    </source>
</evidence>
<evidence type="ECO:0000256" key="3">
    <source>
        <dbReference type="SAM" id="MobiDB-lite"/>
    </source>
</evidence>
<keyword evidence="2" id="KW-0560">Oxidoreductase</keyword>
<dbReference type="FunFam" id="3.40.50.1970:FF:000003">
    <property type="entry name" value="Alcohol dehydrogenase, iron-containing"/>
    <property type="match status" value="1"/>
</dbReference>
<accession>A0A512D8G5</accession>
<gene>
    <name evidence="6" type="ORF">CAE01nite_05090</name>
</gene>
<evidence type="ECO:0000313" key="6">
    <source>
        <dbReference type="EMBL" id="GEO32784.1"/>
    </source>
</evidence>
<feature type="domain" description="Alcohol dehydrogenase iron-type/glycerol dehydrogenase GldA" evidence="4">
    <location>
        <begin position="26"/>
        <end position="193"/>
    </location>
</feature>
<feature type="region of interest" description="Disordered" evidence="3">
    <location>
        <begin position="433"/>
        <end position="465"/>
    </location>
</feature>
<dbReference type="Gene3D" id="1.20.1090.10">
    <property type="entry name" value="Dehydroquinate synthase-like - alpha domain"/>
    <property type="match status" value="1"/>
</dbReference>
<evidence type="ECO:0000259" key="4">
    <source>
        <dbReference type="Pfam" id="PF00465"/>
    </source>
</evidence>
<sequence length="465" mass="47396">MTEPERTPPAAGALPPLPLFGLLRAPREILLGVGQRAAVPRAVLRHGTRATVVTDPRLGADPALRDLVDGLRAAGVEVDVFDQALPEVPVDQVEEATRQARAHAADVVVGFGGGSCLDLAKVVALCLAHGGRPQDYYGENRVPGPVVPVVAVPTTAGTGSEVTPVAVLADPERTMKIGISSPHLIPAAAVCDPELTVSCPPGVSAAAGADALVHCLEAYTAVRRPPTPDLSTDRVFVGKGELTDAFALLGIRQAAAHLARACSHPDDLAARSGMMLAALAGGLAFGTAGTAAAHALQYPVGGLTHTPHGIGVGTLIPYVMAFNLPARTAELAEVGRALSSGVPGGTPAAAREGRDDGDGSDDTTRAHAAVTAVADLLASVGIPRTLDALGMPEDRLAWAAHEAMSARRLVENNPRPLDEAAALSILRAAHRGDLSPAGPVEQHDDAAHDDAVPTGARPSPSRGVA</sequence>
<dbReference type="Pfam" id="PF00465">
    <property type="entry name" value="Fe-ADH"/>
    <property type="match status" value="1"/>
</dbReference>
<dbReference type="SUPFAM" id="SSF56796">
    <property type="entry name" value="Dehydroquinate synthase-like"/>
    <property type="match status" value="1"/>
</dbReference>
<proteinExistence type="inferred from homology"/>
<dbReference type="Gene3D" id="3.40.50.1970">
    <property type="match status" value="1"/>
</dbReference>
<dbReference type="AlphaFoldDB" id="A0A512D8G5"/>
<keyword evidence="7" id="KW-1185">Reference proteome</keyword>
<comment type="similarity">
    <text evidence="1">Belongs to the iron-containing alcohol dehydrogenase family.</text>
</comment>
<evidence type="ECO:0000256" key="1">
    <source>
        <dbReference type="ARBA" id="ARBA00007358"/>
    </source>
</evidence>
<name>A0A512D8G5_9CELL</name>
<dbReference type="PANTHER" id="PTHR11496">
    <property type="entry name" value="ALCOHOL DEHYDROGENASE"/>
    <property type="match status" value="1"/>
</dbReference>
<dbReference type="GO" id="GO:0004022">
    <property type="term" value="F:alcohol dehydrogenase (NAD+) activity"/>
    <property type="evidence" value="ECO:0007669"/>
    <property type="project" value="UniProtKB-ARBA"/>
</dbReference>
<dbReference type="Pfam" id="PF25137">
    <property type="entry name" value="ADH_Fe_C"/>
    <property type="match status" value="1"/>
</dbReference>
<dbReference type="GO" id="GO:0046872">
    <property type="term" value="F:metal ion binding"/>
    <property type="evidence" value="ECO:0007669"/>
    <property type="project" value="InterPro"/>
</dbReference>
<dbReference type="Proteomes" id="UP000321181">
    <property type="component" value="Unassembled WGS sequence"/>
</dbReference>
<feature type="region of interest" description="Disordered" evidence="3">
    <location>
        <begin position="340"/>
        <end position="363"/>
    </location>
</feature>
<dbReference type="EMBL" id="BJYY01000001">
    <property type="protein sequence ID" value="GEO32784.1"/>
    <property type="molecule type" value="Genomic_DNA"/>
</dbReference>
<comment type="caution">
    <text evidence="6">The sequence shown here is derived from an EMBL/GenBank/DDBJ whole genome shotgun (WGS) entry which is preliminary data.</text>
</comment>
<evidence type="ECO:0000256" key="2">
    <source>
        <dbReference type="ARBA" id="ARBA00023002"/>
    </source>
</evidence>
<dbReference type="InterPro" id="IPR056798">
    <property type="entry name" value="ADH_Fe_C"/>
</dbReference>
<organism evidence="6 7">
    <name type="scientific">Cellulomonas aerilata</name>
    <dbReference type="NCBI Taxonomy" id="515326"/>
    <lineage>
        <taxon>Bacteria</taxon>
        <taxon>Bacillati</taxon>
        <taxon>Actinomycetota</taxon>
        <taxon>Actinomycetes</taxon>
        <taxon>Micrococcales</taxon>
        <taxon>Cellulomonadaceae</taxon>
        <taxon>Cellulomonas</taxon>
    </lineage>
</organism>
<reference evidence="6 7" key="1">
    <citation type="submission" date="2019-07" db="EMBL/GenBank/DDBJ databases">
        <title>Whole genome shotgun sequence of Cellulomonas aerilata NBRC 106308.</title>
        <authorList>
            <person name="Hosoyama A."/>
            <person name="Uohara A."/>
            <person name="Ohji S."/>
            <person name="Ichikawa N."/>
        </authorList>
    </citation>
    <scope>NUCLEOTIDE SEQUENCE [LARGE SCALE GENOMIC DNA]</scope>
    <source>
        <strain evidence="6 7">NBRC 106308</strain>
    </source>
</reference>
<evidence type="ECO:0000313" key="7">
    <source>
        <dbReference type="Proteomes" id="UP000321181"/>
    </source>
</evidence>
<protein>
    <submittedName>
        <fullName evidence="6">Alcohol dehydrogenase</fullName>
    </submittedName>
</protein>
<dbReference type="PANTHER" id="PTHR11496:SF102">
    <property type="entry name" value="ALCOHOL DEHYDROGENASE 4"/>
    <property type="match status" value="1"/>
</dbReference>
<dbReference type="RefSeq" id="WP_246130951.1">
    <property type="nucleotide sequence ID" value="NZ_BAAARM010000001.1"/>
</dbReference>